<gene>
    <name evidence="2" type="ORF">LX69_02691</name>
</gene>
<accession>A0A2W7MZ69</accession>
<keyword evidence="1" id="KW-0732">Signal</keyword>
<evidence type="ECO:0000256" key="1">
    <source>
        <dbReference type="SAM" id="SignalP"/>
    </source>
</evidence>
<dbReference type="AlphaFoldDB" id="A0A2W7MZ69"/>
<evidence type="ECO:0000313" key="3">
    <source>
        <dbReference type="Proteomes" id="UP000249239"/>
    </source>
</evidence>
<dbReference type="OrthoDB" id="1115642at2"/>
<evidence type="ECO:0000313" key="2">
    <source>
        <dbReference type="EMBL" id="PZX13435.1"/>
    </source>
</evidence>
<dbReference type="Proteomes" id="UP000249239">
    <property type="component" value="Unassembled WGS sequence"/>
</dbReference>
<feature type="chain" id="PRO_5015845055" description="Outer membrane protein with beta-barrel domain" evidence="1">
    <location>
        <begin position="19"/>
        <end position="277"/>
    </location>
</feature>
<evidence type="ECO:0008006" key="4">
    <source>
        <dbReference type="Google" id="ProtNLM"/>
    </source>
</evidence>
<reference evidence="2 3" key="1">
    <citation type="submission" date="2018-06" db="EMBL/GenBank/DDBJ databases">
        <title>Genomic Encyclopedia of Archaeal and Bacterial Type Strains, Phase II (KMG-II): from individual species to whole genera.</title>
        <authorList>
            <person name="Goeker M."/>
        </authorList>
    </citation>
    <scope>NUCLEOTIDE SEQUENCE [LARGE SCALE GENOMIC DNA]</scope>
    <source>
        <strain evidence="2 3">DSM 6779</strain>
    </source>
</reference>
<name>A0A2W7MZ69_9BACT</name>
<feature type="signal peptide" evidence="1">
    <location>
        <begin position="1"/>
        <end position="18"/>
    </location>
</feature>
<comment type="caution">
    <text evidence="2">The sequence shown here is derived from an EMBL/GenBank/DDBJ whole genome shotgun (WGS) entry which is preliminary data.</text>
</comment>
<protein>
    <recommendedName>
        <fullName evidence="4">Outer membrane protein with beta-barrel domain</fullName>
    </recommendedName>
</protein>
<keyword evidence="3" id="KW-1185">Reference proteome</keyword>
<organism evidence="2 3">
    <name type="scientific">Breznakibacter xylanolyticus</name>
    <dbReference type="NCBI Taxonomy" id="990"/>
    <lineage>
        <taxon>Bacteria</taxon>
        <taxon>Pseudomonadati</taxon>
        <taxon>Bacteroidota</taxon>
        <taxon>Bacteroidia</taxon>
        <taxon>Marinilabiliales</taxon>
        <taxon>Marinilabiliaceae</taxon>
        <taxon>Breznakibacter</taxon>
    </lineage>
</organism>
<sequence length="277" mass="31095">MKKLLWIALCFVSLTLHAQVDRLDSLLSDLIYDDIDLLDGQDAERYDFVYLGTAYSNRTFYAGREVGDGMMNQSWYAYYYGACGLFAGASGAWYDGLTPAYSSTSLSVGYGGYFSDSKRVAYRFSYSRYLYHDEVVADESLYQNNINVGLSYRKGWFGARGGVNYLFGDEQKLGFYGALYSRLKLAGFGAQNALFMVPEVSAFVGKEWVNVTRDGQLVYDELYGLMNTQVIIPLEVSLGNFDVEVSGVANFPFTRDELVSYPASLYLMMSVGYVFGF</sequence>
<dbReference type="EMBL" id="QKZK01000026">
    <property type="protein sequence ID" value="PZX13435.1"/>
    <property type="molecule type" value="Genomic_DNA"/>
</dbReference>
<proteinExistence type="predicted"/>
<dbReference type="RefSeq" id="WP_111446529.1">
    <property type="nucleotide sequence ID" value="NZ_QKZK01000026.1"/>
</dbReference>